<reference evidence="1" key="1">
    <citation type="submission" date="2023-10" db="EMBL/GenBank/DDBJ databases">
        <authorList>
            <person name="Rodriguez Cubillos JULIANA M."/>
            <person name="De Vega J."/>
        </authorList>
    </citation>
    <scope>NUCLEOTIDE SEQUENCE</scope>
</reference>
<dbReference type="Proteomes" id="UP001177021">
    <property type="component" value="Unassembled WGS sequence"/>
</dbReference>
<dbReference type="EMBL" id="CASHSV030000311">
    <property type="protein sequence ID" value="CAJ2658175.1"/>
    <property type="molecule type" value="Genomic_DNA"/>
</dbReference>
<organism evidence="1 2">
    <name type="scientific">Trifolium pratense</name>
    <name type="common">Red clover</name>
    <dbReference type="NCBI Taxonomy" id="57577"/>
    <lineage>
        <taxon>Eukaryota</taxon>
        <taxon>Viridiplantae</taxon>
        <taxon>Streptophyta</taxon>
        <taxon>Embryophyta</taxon>
        <taxon>Tracheophyta</taxon>
        <taxon>Spermatophyta</taxon>
        <taxon>Magnoliopsida</taxon>
        <taxon>eudicotyledons</taxon>
        <taxon>Gunneridae</taxon>
        <taxon>Pentapetalae</taxon>
        <taxon>rosids</taxon>
        <taxon>fabids</taxon>
        <taxon>Fabales</taxon>
        <taxon>Fabaceae</taxon>
        <taxon>Papilionoideae</taxon>
        <taxon>50 kb inversion clade</taxon>
        <taxon>NPAAA clade</taxon>
        <taxon>Hologalegina</taxon>
        <taxon>IRL clade</taxon>
        <taxon>Trifolieae</taxon>
        <taxon>Trifolium</taxon>
    </lineage>
</organism>
<name>A0ACB0KN68_TRIPR</name>
<gene>
    <name evidence="1" type="ORF">MILVUS5_LOCUS24598</name>
</gene>
<comment type="caution">
    <text evidence="1">The sequence shown here is derived from an EMBL/GenBank/DDBJ whole genome shotgun (WGS) entry which is preliminary data.</text>
</comment>
<evidence type="ECO:0000313" key="1">
    <source>
        <dbReference type="EMBL" id="CAJ2658175.1"/>
    </source>
</evidence>
<protein>
    <submittedName>
        <fullName evidence="1">Uncharacterized protein</fullName>
    </submittedName>
</protein>
<evidence type="ECO:0000313" key="2">
    <source>
        <dbReference type="Proteomes" id="UP001177021"/>
    </source>
</evidence>
<proteinExistence type="predicted"/>
<accession>A0ACB0KN68</accession>
<keyword evidence="2" id="KW-1185">Reference proteome</keyword>
<sequence>MQQCVCGEAEKLGFIAVVVKSDNGGSYRKAYVLLCCSRGGDHKVYINKKEEDTTTLKCECMFRLKSYLLNCGQWSLNVVDGTHNHKPKKATSSLMNSFLKVIVATCK</sequence>